<dbReference type="Gene3D" id="1.20.120.450">
    <property type="entry name" value="dinb family like domain"/>
    <property type="match status" value="1"/>
</dbReference>
<dbReference type="PANTHER" id="PTHR37302:SF3">
    <property type="entry name" value="DAMAGE-INDUCIBLE PROTEIN DINB"/>
    <property type="match status" value="1"/>
</dbReference>
<reference evidence="4 5" key="1">
    <citation type="submission" date="2016-03" db="EMBL/GenBank/DDBJ databases">
        <title>Draft genome sequence of Paenibacillus glacialis DSM 22343.</title>
        <authorList>
            <person name="Shin S.-K."/>
            <person name="Yi H."/>
        </authorList>
    </citation>
    <scope>NUCLEOTIDE SEQUENCE [LARGE SCALE GENOMIC DNA]</scope>
    <source>
        <strain evidence="4 5">DSM 22343</strain>
    </source>
</reference>
<gene>
    <name evidence="4" type="ORF">PGLA_08025</name>
</gene>
<proteinExistence type="inferred from homology"/>
<protein>
    <submittedName>
        <fullName evidence="4">Damage-inducible protein DinB</fullName>
    </submittedName>
</protein>
<dbReference type="Pfam" id="PF05163">
    <property type="entry name" value="DinB"/>
    <property type="match status" value="1"/>
</dbReference>
<dbReference type="Proteomes" id="UP000076967">
    <property type="component" value="Unassembled WGS sequence"/>
</dbReference>
<evidence type="ECO:0000256" key="3">
    <source>
        <dbReference type="PIRSR" id="PIRSR607837-1"/>
    </source>
</evidence>
<keyword evidence="5" id="KW-1185">Reference proteome</keyword>
<evidence type="ECO:0000256" key="1">
    <source>
        <dbReference type="ARBA" id="ARBA00008635"/>
    </source>
</evidence>
<dbReference type="EMBL" id="LVJH01000010">
    <property type="protein sequence ID" value="OAB43720.1"/>
    <property type="molecule type" value="Genomic_DNA"/>
</dbReference>
<evidence type="ECO:0000313" key="5">
    <source>
        <dbReference type="Proteomes" id="UP000076967"/>
    </source>
</evidence>
<comment type="similarity">
    <text evidence="1">Belongs to the DinB family.</text>
</comment>
<comment type="caution">
    <text evidence="4">The sequence shown here is derived from an EMBL/GenBank/DDBJ whole genome shotgun (WGS) entry which is preliminary data.</text>
</comment>
<dbReference type="OrthoDB" id="25666at2"/>
<dbReference type="InterPro" id="IPR007837">
    <property type="entry name" value="DinB"/>
</dbReference>
<evidence type="ECO:0000313" key="4">
    <source>
        <dbReference type="EMBL" id="OAB43720.1"/>
    </source>
</evidence>
<feature type="binding site" evidence="3">
    <location>
        <position position="44"/>
    </location>
    <ligand>
        <name>a divalent metal cation</name>
        <dbReference type="ChEBI" id="CHEBI:60240"/>
    </ligand>
</feature>
<dbReference type="RefSeq" id="WP_068531394.1">
    <property type="nucleotide sequence ID" value="NZ_LVJH01000010.1"/>
</dbReference>
<feature type="binding site" evidence="3">
    <location>
        <position position="123"/>
    </location>
    <ligand>
        <name>a divalent metal cation</name>
        <dbReference type="ChEBI" id="CHEBI:60240"/>
    </ligand>
</feature>
<feature type="binding site" evidence="3">
    <location>
        <position position="127"/>
    </location>
    <ligand>
        <name>a divalent metal cation</name>
        <dbReference type="ChEBI" id="CHEBI:60240"/>
    </ligand>
</feature>
<dbReference type="SUPFAM" id="SSF109854">
    <property type="entry name" value="DinB/YfiT-like putative metalloenzymes"/>
    <property type="match status" value="1"/>
</dbReference>
<accession>A0A168LQR6</accession>
<evidence type="ECO:0000256" key="2">
    <source>
        <dbReference type="ARBA" id="ARBA00022723"/>
    </source>
</evidence>
<sequence length="154" mass="18461">MKSLITYNREVRDEWFEVLNNLSTEELSKERKSGVGSILRTLFHIIDTEYSWFRAMYNKNDIQIYFEEFNDLQSIKELSNQYRKEISVFLRQWTPSDENEVVKPSWMTETYKKGEILRHIIAHEIHHIGQLSVWSRESEIEPVSSNFIGRNIKT</sequence>
<dbReference type="PANTHER" id="PTHR37302">
    <property type="entry name" value="SLR1116 PROTEIN"/>
    <property type="match status" value="1"/>
</dbReference>
<dbReference type="InterPro" id="IPR034660">
    <property type="entry name" value="DinB/YfiT-like"/>
</dbReference>
<dbReference type="STRING" id="494026.PGLA_08025"/>
<name>A0A168LQR6_9BACL</name>
<dbReference type="GO" id="GO:0046872">
    <property type="term" value="F:metal ion binding"/>
    <property type="evidence" value="ECO:0007669"/>
    <property type="project" value="UniProtKB-KW"/>
</dbReference>
<keyword evidence="2 3" id="KW-0479">Metal-binding</keyword>
<dbReference type="AlphaFoldDB" id="A0A168LQR6"/>
<organism evidence="4 5">
    <name type="scientific">Paenibacillus glacialis</name>
    <dbReference type="NCBI Taxonomy" id="494026"/>
    <lineage>
        <taxon>Bacteria</taxon>
        <taxon>Bacillati</taxon>
        <taxon>Bacillota</taxon>
        <taxon>Bacilli</taxon>
        <taxon>Bacillales</taxon>
        <taxon>Paenibacillaceae</taxon>
        <taxon>Paenibacillus</taxon>
    </lineage>
</organism>